<dbReference type="GeneID" id="117651639"/>
<dbReference type="GO" id="GO:0010468">
    <property type="term" value="P:regulation of gene expression"/>
    <property type="evidence" value="ECO:0007669"/>
    <property type="project" value="UniProtKB-ARBA"/>
</dbReference>
<dbReference type="InterPro" id="IPR014720">
    <property type="entry name" value="dsRBD_dom"/>
</dbReference>
<dbReference type="FunCoup" id="A0A6P9A2T0">
    <property type="interactions" value="1191"/>
</dbReference>
<organism evidence="4">
    <name type="scientific">Thrips palmi</name>
    <name type="common">Melon thrips</name>
    <dbReference type="NCBI Taxonomy" id="161013"/>
    <lineage>
        <taxon>Eukaryota</taxon>
        <taxon>Metazoa</taxon>
        <taxon>Ecdysozoa</taxon>
        <taxon>Arthropoda</taxon>
        <taxon>Hexapoda</taxon>
        <taxon>Insecta</taxon>
        <taxon>Pterygota</taxon>
        <taxon>Neoptera</taxon>
        <taxon>Paraneoptera</taxon>
        <taxon>Thysanoptera</taxon>
        <taxon>Terebrantia</taxon>
        <taxon>Thripoidea</taxon>
        <taxon>Thripidae</taxon>
        <taxon>Thrips</taxon>
    </lineage>
</organism>
<dbReference type="CTD" id="54920"/>
<evidence type="ECO:0000313" key="3">
    <source>
        <dbReference type="Proteomes" id="UP000515158"/>
    </source>
</evidence>
<dbReference type="GO" id="GO:0005737">
    <property type="term" value="C:cytoplasm"/>
    <property type="evidence" value="ECO:0007669"/>
    <property type="project" value="TreeGrafter"/>
</dbReference>
<keyword evidence="3" id="KW-1185">Reference proteome</keyword>
<dbReference type="CDD" id="cd02801">
    <property type="entry name" value="DUS_like_FMN"/>
    <property type="match status" value="1"/>
</dbReference>
<dbReference type="Gene3D" id="3.30.160.20">
    <property type="match status" value="1"/>
</dbReference>
<dbReference type="SUPFAM" id="SSF54768">
    <property type="entry name" value="dsRNA-binding domain-like"/>
    <property type="match status" value="1"/>
</dbReference>
<dbReference type="Pfam" id="PF00035">
    <property type="entry name" value="dsrm"/>
    <property type="match status" value="1"/>
</dbReference>
<dbReference type="SUPFAM" id="SSF51395">
    <property type="entry name" value="FMN-linked oxidoreductases"/>
    <property type="match status" value="1"/>
</dbReference>
<dbReference type="OrthoDB" id="10262250at2759"/>
<feature type="compositionally biased region" description="Gly residues" evidence="1">
    <location>
        <begin position="7"/>
        <end position="18"/>
    </location>
</feature>
<dbReference type="GO" id="GO:0017150">
    <property type="term" value="F:tRNA dihydrouridine synthase activity"/>
    <property type="evidence" value="ECO:0007669"/>
    <property type="project" value="TreeGrafter"/>
</dbReference>
<dbReference type="InterPro" id="IPR013785">
    <property type="entry name" value="Aldolase_TIM"/>
</dbReference>
<dbReference type="InterPro" id="IPR052582">
    <property type="entry name" value="tRNA-DUS-like"/>
</dbReference>
<dbReference type="KEGG" id="tpal:117651639"/>
<dbReference type="GO" id="GO:0000049">
    <property type="term" value="F:tRNA binding"/>
    <property type="evidence" value="ECO:0007669"/>
    <property type="project" value="InterPro"/>
</dbReference>
<feature type="region of interest" description="Disordered" evidence="1">
    <location>
        <begin position="1"/>
        <end position="51"/>
    </location>
</feature>
<sequence length="509" mass="55439">MTAVGDGAPGPGQGGDNGPVGSCSSGGSLRPRNGTGGAADGPHEVKPVKATSDRLNYSGKTILAPMVRVGTLPMRLLALEFGADIVYSEELIDWKLLRSFRRVNDVLGTIDFVDETDGTIVFRTCARERNNVVLQIGTSDPERALKVGKIVENDVAGIDINMGCPKEFSVKGGMGVALMADLEKAKSVLHTLASGVSCPVTCKVRVLPDVEATVEVCKALAETGIAAIGVHGRTRDERPQHGNRNHYIRAVAEALSIPVIANGGSKEILCFEDIEKFRTDTGCSSVMVARAAEWNVSIFRKEGLLPLDDVIKKYLTLSVDYDNNGSNSKYCVQNMLRELQETPRGKVFLEAQTLEQICAVWDLADYCRKRQLEFKAAGLLGRREICPQILRQESADNGTPTKKIKLQETNDGIITMKIAYIRSLYPTDNDLPKTRLLGWVRTQRIGMPSYKTIQEGKLFQSVLTVNGVQYTSSMWEKNKRWAEQGAALVCLCSLGQVDSATLKADGSIL</sequence>
<feature type="domain" description="DRBM" evidence="2">
    <location>
        <begin position="432"/>
        <end position="495"/>
    </location>
</feature>
<dbReference type="InterPro" id="IPR035587">
    <property type="entry name" value="DUS-like_FMN-bd"/>
</dbReference>
<dbReference type="InParanoid" id="A0A6P9A2T0"/>
<dbReference type="RefSeq" id="XP_034251715.1">
    <property type="nucleotide sequence ID" value="XM_034395824.1"/>
</dbReference>
<dbReference type="Gene3D" id="3.20.20.70">
    <property type="entry name" value="Aldolase class I"/>
    <property type="match status" value="1"/>
</dbReference>
<evidence type="ECO:0000259" key="2">
    <source>
        <dbReference type="SMART" id="SM00358"/>
    </source>
</evidence>
<name>A0A6P9A2T0_THRPL</name>
<evidence type="ECO:0000313" key="4">
    <source>
        <dbReference type="RefSeq" id="XP_034251715.1"/>
    </source>
</evidence>
<gene>
    <name evidence="4" type="primary">LOC117651639</name>
</gene>
<dbReference type="CDD" id="cd19871">
    <property type="entry name" value="DSRM_DUS2L"/>
    <property type="match status" value="1"/>
</dbReference>
<protein>
    <submittedName>
        <fullName evidence="4">tRNA-dihydrouridine(20) synthase [NAD(P)+]-like</fullName>
    </submittedName>
</protein>
<evidence type="ECO:0000256" key="1">
    <source>
        <dbReference type="SAM" id="MobiDB-lite"/>
    </source>
</evidence>
<dbReference type="PANTHER" id="PTHR45936:SF1">
    <property type="entry name" value="TRNA-DIHYDROURIDINE(20) SYNTHASE [NAD(P)+]-LIKE"/>
    <property type="match status" value="1"/>
</dbReference>
<dbReference type="PANTHER" id="PTHR45936">
    <property type="entry name" value="TRNA-DIHYDROURIDINE(20) SYNTHASE [NAD(P)+]-LIKE"/>
    <property type="match status" value="1"/>
</dbReference>
<dbReference type="Pfam" id="PF01207">
    <property type="entry name" value="Dus"/>
    <property type="match status" value="1"/>
</dbReference>
<reference evidence="4" key="1">
    <citation type="submission" date="2025-08" db="UniProtKB">
        <authorList>
            <consortium name="RefSeq"/>
        </authorList>
    </citation>
    <scope>IDENTIFICATION</scope>
    <source>
        <tissue evidence="4">Total insect</tissue>
    </source>
</reference>
<accession>A0A6P9A2T0</accession>
<dbReference type="SMART" id="SM00358">
    <property type="entry name" value="DSRM"/>
    <property type="match status" value="1"/>
</dbReference>
<proteinExistence type="predicted"/>
<dbReference type="AlphaFoldDB" id="A0A6P9A2T0"/>
<dbReference type="Proteomes" id="UP000515158">
    <property type="component" value="Unplaced"/>
</dbReference>
<dbReference type="InterPro" id="IPR044463">
    <property type="entry name" value="DUS2_DSRM"/>
</dbReference>